<proteinExistence type="evidence at protein level"/>
<comment type="similarity">
    <text evidence="15">Belongs to the cyclic nucleotide phosphodiesterase family. PDE9 subfamily.</text>
</comment>
<feature type="binding site" evidence="17">
    <location>
        <position position="1718"/>
    </location>
    <ligand>
        <name>AMP</name>
        <dbReference type="ChEBI" id="CHEBI:456215"/>
    </ligand>
</feature>
<dbReference type="Pfam" id="PF00612">
    <property type="entry name" value="IQ"/>
    <property type="match status" value="1"/>
</dbReference>
<dbReference type="CDD" id="cd17344">
    <property type="entry name" value="MFS_SLC37A1_2"/>
    <property type="match status" value="1"/>
</dbReference>
<dbReference type="GO" id="GO:0061513">
    <property type="term" value="F:glucose 6-phosphate:phosphate antiporter activity"/>
    <property type="evidence" value="ECO:0007669"/>
    <property type="project" value="InterPro"/>
</dbReference>
<comment type="pathway">
    <text evidence="13">Purine metabolism; 3',5'-cyclic GMP degradation; GMP from 3',5'-cyclic GMP: step 1/1.</text>
</comment>
<feature type="compositionally biased region" description="Basic residues" evidence="20">
    <location>
        <begin position="689"/>
        <end position="701"/>
    </location>
</feature>
<dbReference type="Pfam" id="PF22873">
    <property type="entry name" value="OAF_C"/>
    <property type="match status" value="1"/>
</dbReference>
<dbReference type="GO" id="GO:0047555">
    <property type="term" value="F:3',5'-cyclic-GMP phosphodiesterase activity"/>
    <property type="evidence" value="ECO:0007669"/>
    <property type="project" value="UniProtKB-EC"/>
</dbReference>
<organism evidence="25 26">
    <name type="scientific">Labeo rohita</name>
    <name type="common">Indian major carp</name>
    <name type="synonym">Cyprinus rohita</name>
    <dbReference type="NCBI Taxonomy" id="84645"/>
    <lineage>
        <taxon>Eukaryota</taxon>
        <taxon>Metazoa</taxon>
        <taxon>Chordata</taxon>
        <taxon>Craniata</taxon>
        <taxon>Vertebrata</taxon>
        <taxon>Euteleostomi</taxon>
        <taxon>Actinopterygii</taxon>
        <taxon>Neopterygii</taxon>
        <taxon>Teleostei</taxon>
        <taxon>Ostariophysi</taxon>
        <taxon>Cypriniformes</taxon>
        <taxon>Cyprinidae</taxon>
        <taxon>Labeoninae</taxon>
        <taxon>Labeonini</taxon>
        <taxon>Labeo</taxon>
    </lineage>
</organism>
<keyword evidence="6" id="KW-0762">Sugar transport</keyword>
<name>A0A498NMX3_LABRO</name>
<keyword evidence="9 19" id="KW-0378">Hydrolase</keyword>
<feature type="domain" description="Major facilitator superfamily (MFS) profile" evidence="23">
    <location>
        <begin position="859"/>
        <end position="1313"/>
    </location>
</feature>
<dbReference type="SMART" id="SM00409">
    <property type="entry name" value="IG"/>
    <property type="match status" value="2"/>
</dbReference>
<evidence type="ECO:0000256" key="15">
    <source>
        <dbReference type="ARBA" id="ARBA00061167"/>
    </source>
</evidence>
<feature type="transmembrane region" description="Helical" evidence="21">
    <location>
        <begin position="949"/>
        <end position="970"/>
    </location>
</feature>
<evidence type="ECO:0000256" key="1">
    <source>
        <dbReference type="ARBA" id="ARBA00000583"/>
    </source>
</evidence>
<dbReference type="Pfam" id="PF07690">
    <property type="entry name" value="MFS_1"/>
    <property type="match status" value="1"/>
</dbReference>
<dbReference type="InterPro" id="IPR044740">
    <property type="entry name" value="SLC37A1_2"/>
</dbReference>
<sequence>MIKMPCQYEYETQGSIQQLSLQWRSPRNQLLCHLIKHKTYSNCTAGYSVHYIPGNITLIIAEVRQEDFGRHVCSVSKLHEFSDFSIELYQKEVEAPIIYREPERLQRAQHTERERGNIFTDIFSSHSFTGQQILNFTNLSSQIAMDCRNEGCTQPQDEDIMDIPLDDPAANKAAAKIQAGFRGHMTRKKMKDDKPRDEGVNITSLETLIRGTVGGEALLSVRYTSTSQDPPVIKWQLKRDKPVTVVQSIGTEIIGNLRPEYRDRILVFENGTLLLHNLRLSDEGTYEVEISITDDTFTGESSIELTVDEPISKPHVHMLTSTVLELTENFRLNCTHETGTKTTYGWAKGGHPLLNETRLLLSADQKVLTITRVQMVDDDIYSCMVENPISSMRSLPVRLTVYKRSSLYIILSTVGIFLLVTLVTMCACWKPSKKSKRQKSKTIKPRPIPQNHHIRYQDIKPEDDAIPIMTDHERRNPVSLYILKEKVRALLTEELLEETRREKEEGLRRFQDAVRERVSQQARLRKQQQLLKSYETVSKVRKQVRHRLAACQTVQEGDELSQLPGGRWKTSPARDKTESHTCRDQKEYTASTNDGEEENEQDVDVEDEMLLGQYDQPLHLHRHRSKTVTFQNDMVYEPDPTVFFTTDYRASQVLWPHENQEELKRQRQSQFLMYRRHFMDIEREQVKEHQRHRKHLKRTARIKNEKEQLRKAEEKKMERQRQREEERKDMAERECLILERLRLDEEEAAEKVARREKTKRIKESKRYIEAMQALMKEKLKKYKVELPPLCCCGDTFWDSHPDTCANNCIFYNNPKAYAQALQSVLLSCDLKEGGFGQCSSTWKTSTMDVHFQRKYRFFILILTFVFYTTYHLSRKPISIVKSQLHRNCSNVIHPADLNITDNDTWCDWVPFDQNNYQNLFGVLDNCFLVAYAIGMFFSGIFGERLPLRYYLSSGMILSGLFTALFGLGFYWQIHSLWYYCLVQALNGLVQTTGWPAVVACVGNWFGKGKRGFIMGIWNSHTSVGNILGSLIAGVYVSSAWGLSFIVPGIIIAIAGVICFLFLVEKPEDVNCALPQHHESVEQEPLLRNSSSNEEIFSSNTSTAVEPVEDHTEAISFCGALRIPGVVEFSLCLLFAKLVSYTFLYWLPLYIANVAHFDPKEAGDLSTLFDVGGIVGGILAGLISDYSGGRATTCCAMLIIAAPMLFLYNKIGQNGLPTTIGMLLWCGALVNGPYALITTAVSADLGTHECLRGNSRALSTVTAIIDGTGSIGAAVGPLLAGLISPTGWNNVFYMLIAADVLACLLLSRLVYKEVIFSRHCSPCDIKELLCSSSNIARNTAILLIDSEGALISIDPTMPANTPKSIHCFTFFLSFFVSSNLYKVMPHSTNQGGEKEDMFQNVLSQVAEQFSRAFRINELKTEVTNRLAMLEKRVELEGLKVVEIEKCKNDLKKLRDEMTSRGGVRVNCNCKYNFTDDGKKLSPRRDVPSYPKVNKQANKQTPFYTLSQETIEALKKPTFDVWHWEHNEMLSCLEYMYHDLGLVKEFNINPITLKRWLLAIQENYRDNPFHNFRHCFCVSQMMYGMIHLCNLQERLTMTDMCILMTAAVCHDLDHPGYNNTYQINARTELAVRYNDISPLENHHCAVAFQILSMPECNIFANVEPDSFKQIRQAIITLILATDMARHGEILDSFKQKVDNFDFTNEEHVKCLKMVLIKCCDISNEVRPTEVAEPWVDCLLEEYFMQSDREKSEGLPVAPFMDRDKVTKPTAQIGFIKFVLIPMFETVMKLFPQIEEIMVQPLRDSRDHYEELKQIDDAMSELTVLVRLNDGQITEEQLEADSEKDIITVEFRQTDGTLITFLSDFKRHVKIFRALVLGEPEKGQSQYQALCFISHLDHGELIPSEAMARLRQCQHMDQKNPHVVRSADERRGVEELNMNVVLNMSRSWHLSTHIHNVCRDARDLVYTRQQDVKYWLDKGVEGSVFEVFPQSLNVTGLQSCSSTTDPWQPCACSYRLNLEWFPCQLKYCRGQGQNPYKCGIKSCSKGYRFSFYTPHKQLCLWDEDT</sequence>
<dbReference type="Gene3D" id="1.10.1300.10">
    <property type="entry name" value="3'5'-cyclic nucleotide phosphodiesterase, catalytic domain"/>
    <property type="match status" value="1"/>
</dbReference>
<dbReference type="InterPro" id="IPR003607">
    <property type="entry name" value="HD/PDEase_dom"/>
</dbReference>
<dbReference type="InterPro" id="IPR053894">
    <property type="entry name" value="OAF_N"/>
</dbReference>
<dbReference type="PROSITE" id="PS50835">
    <property type="entry name" value="IG_LIKE"/>
    <property type="match status" value="2"/>
</dbReference>
<dbReference type="InterPro" id="IPR000048">
    <property type="entry name" value="IQ_motif_EF-hand-BS"/>
</dbReference>
<dbReference type="CDD" id="cd23767">
    <property type="entry name" value="IQCD"/>
    <property type="match status" value="1"/>
</dbReference>
<comment type="catalytic activity">
    <reaction evidence="1">
        <text>3',5'-cyclic GMP + H2O = GMP + H(+)</text>
        <dbReference type="Rhea" id="RHEA:16957"/>
        <dbReference type="ChEBI" id="CHEBI:15377"/>
        <dbReference type="ChEBI" id="CHEBI:15378"/>
        <dbReference type="ChEBI" id="CHEBI:57746"/>
        <dbReference type="ChEBI" id="CHEBI:58115"/>
        <dbReference type="EC" id="3.1.4.35"/>
    </reaction>
</comment>
<dbReference type="SUPFAM" id="SSF48726">
    <property type="entry name" value="Immunoglobulin"/>
    <property type="match status" value="2"/>
</dbReference>
<dbReference type="Gene3D" id="1.20.1250.20">
    <property type="entry name" value="MFS general substrate transporter like domains"/>
    <property type="match status" value="2"/>
</dbReference>
<comment type="similarity">
    <text evidence="3">Belongs to the major facilitator superfamily. Organophosphate:Pi antiporter (OPA) (TC 2.A.1.4) family.</text>
</comment>
<dbReference type="PROSITE" id="PS51845">
    <property type="entry name" value="PDEASE_I_2"/>
    <property type="match status" value="1"/>
</dbReference>
<comment type="catalytic activity">
    <reaction evidence="12">
        <text>D-glucose 6-phosphate(in) + phosphate(out) = D-glucose 6-phosphate(out) + phosphate(in)</text>
        <dbReference type="Rhea" id="RHEA:71535"/>
        <dbReference type="ChEBI" id="CHEBI:43474"/>
        <dbReference type="ChEBI" id="CHEBI:61548"/>
    </reaction>
</comment>
<keyword evidence="5" id="KW-0140">cGMP</keyword>
<dbReference type="InterPro" id="IPR013783">
    <property type="entry name" value="Ig-like_fold"/>
</dbReference>
<accession>A0A498NMX3</accession>
<dbReference type="FunFam" id="1.20.1250.20:FF:000028">
    <property type="entry name" value="Sugar phosphate exchanger 3 isoform 1"/>
    <property type="match status" value="1"/>
</dbReference>
<dbReference type="InterPro" id="IPR023174">
    <property type="entry name" value="PDEase_CS"/>
</dbReference>
<keyword evidence="26" id="KW-1185">Reference proteome</keyword>
<keyword evidence="4" id="KW-0813">Transport</keyword>
<feature type="binding site" evidence="18">
    <location>
        <position position="1609"/>
    </location>
    <ligand>
        <name>Zn(2+)</name>
        <dbReference type="ChEBI" id="CHEBI:29105"/>
        <label>1</label>
    </ligand>
</feature>
<dbReference type="GO" id="GO:0007165">
    <property type="term" value="P:signal transduction"/>
    <property type="evidence" value="ECO:0007669"/>
    <property type="project" value="InterPro"/>
</dbReference>
<feature type="transmembrane region" description="Helical" evidence="21">
    <location>
        <begin position="1219"/>
        <end position="1244"/>
    </location>
</feature>
<evidence type="ECO:0000259" key="24">
    <source>
        <dbReference type="PROSITE" id="PS51845"/>
    </source>
</evidence>
<evidence type="ECO:0000256" key="10">
    <source>
        <dbReference type="ARBA" id="ARBA00022989"/>
    </source>
</evidence>
<keyword evidence="10 21" id="KW-1133">Transmembrane helix</keyword>
<evidence type="ECO:0007829" key="27">
    <source>
        <dbReference type="PeptideAtlas" id="A0A498NMX3"/>
    </source>
</evidence>
<feature type="transmembrane region" description="Helical" evidence="21">
    <location>
        <begin position="1290"/>
        <end position="1310"/>
    </location>
</feature>
<dbReference type="SMART" id="SM00015">
    <property type="entry name" value="IQ"/>
    <property type="match status" value="1"/>
</dbReference>
<dbReference type="PROSITE" id="PS50850">
    <property type="entry name" value="MFS"/>
    <property type="match status" value="1"/>
</dbReference>
<evidence type="ECO:0000256" key="18">
    <source>
        <dbReference type="PIRSR" id="PIRSR623088-3"/>
    </source>
</evidence>
<evidence type="ECO:0000256" key="3">
    <source>
        <dbReference type="ARBA" id="ARBA00009598"/>
    </source>
</evidence>
<dbReference type="PROSITE" id="PS50096">
    <property type="entry name" value="IQ"/>
    <property type="match status" value="1"/>
</dbReference>
<dbReference type="InterPro" id="IPR007110">
    <property type="entry name" value="Ig-like_dom"/>
</dbReference>
<feature type="transmembrane region" description="Helical" evidence="21">
    <location>
        <begin position="1042"/>
        <end position="1063"/>
    </location>
</feature>
<feature type="transmembrane region" description="Helical" evidence="21">
    <location>
        <begin position="1256"/>
        <end position="1278"/>
    </location>
</feature>
<evidence type="ECO:0000256" key="11">
    <source>
        <dbReference type="ARBA" id="ARBA00023136"/>
    </source>
</evidence>
<evidence type="ECO:0000256" key="19">
    <source>
        <dbReference type="RuleBase" id="RU363067"/>
    </source>
</evidence>
<dbReference type="InterPro" id="IPR036971">
    <property type="entry name" value="PDEase_catalytic_dom_sf"/>
</dbReference>
<evidence type="ECO:0000256" key="13">
    <source>
        <dbReference type="ARBA" id="ARBA00037913"/>
    </source>
</evidence>
<evidence type="ECO:0000256" key="20">
    <source>
        <dbReference type="SAM" id="MobiDB-lite"/>
    </source>
</evidence>
<feature type="transmembrane region" description="Helical" evidence="21">
    <location>
        <begin position="919"/>
        <end position="942"/>
    </location>
</feature>
<dbReference type="EMBL" id="QBIY01011302">
    <property type="protein sequence ID" value="RXN33116.1"/>
    <property type="molecule type" value="Genomic_DNA"/>
</dbReference>
<feature type="domain" description="PDEase" evidence="24">
    <location>
        <begin position="1481"/>
        <end position="1813"/>
    </location>
</feature>
<dbReference type="GO" id="GO:0035435">
    <property type="term" value="P:phosphate ion transmembrane transport"/>
    <property type="evidence" value="ECO:0007669"/>
    <property type="project" value="TreeGrafter"/>
</dbReference>
<feature type="region of interest" description="Disordered" evidence="20">
    <location>
        <begin position="559"/>
        <end position="601"/>
    </location>
</feature>
<evidence type="ECO:0000256" key="9">
    <source>
        <dbReference type="ARBA" id="ARBA00022801"/>
    </source>
</evidence>
<feature type="compositionally biased region" description="Basic and acidic residues" evidence="20">
    <location>
        <begin position="702"/>
        <end position="726"/>
    </location>
</feature>
<evidence type="ECO:0000256" key="2">
    <source>
        <dbReference type="ARBA" id="ARBA00004127"/>
    </source>
</evidence>
<dbReference type="FunFam" id="1.20.1250.20:FF:000050">
    <property type="entry name" value="glucose-6-phosphate exchanger SLC37A2 isoform X1"/>
    <property type="match status" value="1"/>
</dbReference>
<comment type="caution">
    <text evidence="25">The sequence shown here is derived from an EMBL/GenBank/DDBJ whole genome shotgun (WGS) entry which is preliminary data.</text>
</comment>
<dbReference type="InterPro" id="IPR020846">
    <property type="entry name" value="MFS_dom"/>
</dbReference>
<dbReference type="EC" id="3.1.4.-" evidence="19"/>
<comment type="cofactor">
    <cofactor evidence="19">
        <name>a divalent metal cation</name>
        <dbReference type="ChEBI" id="CHEBI:60240"/>
    </cofactor>
    <text evidence="19">Binds 2 divalent metal cations per subunit. Site 1 may preferentially bind zinc ions, while site 2 has a preference for magnesium and/or manganese ions.</text>
</comment>
<feature type="transmembrane region" description="Helical" evidence="21">
    <location>
        <begin position="407"/>
        <end position="429"/>
    </location>
</feature>
<dbReference type="InterPro" id="IPR002073">
    <property type="entry name" value="PDEase_catalytic_dom"/>
</dbReference>
<dbReference type="Gene3D" id="2.60.40.10">
    <property type="entry name" value="Immunoglobulins"/>
    <property type="match status" value="3"/>
</dbReference>
<evidence type="ECO:0000259" key="23">
    <source>
        <dbReference type="PROSITE" id="PS50850"/>
    </source>
</evidence>
<feature type="region of interest" description="Disordered" evidence="20">
    <location>
        <begin position="686"/>
        <end position="726"/>
    </location>
</feature>
<feature type="domain" description="Ig-like" evidence="22">
    <location>
        <begin position="1"/>
        <end position="94"/>
    </location>
</feature>
<feature type="transmembrane region" description="Helical" evidence="21">
    <location>
        <begin position="976"/>
        <end position="1005"/>
    </location>
</feature>
<dbReference type="SUPFAM" id="SSF103473">
    <property type="entry name" value="MFS general substrate transporter"/>
    <property type="match status" value="1"/>
</dbReference>
<feature type="transmembrane region" description="Helical" evidence="21">
    <location>
        <begin position="1190"/>
        <end position="1207"/>
    </location>
</feature>
<feature type="binding site" evidence="18">
    <location>
        <position position="1609"/>
    </location>
    <ligand>
        <name>Zn(2+)</name>
        <dbReference type="ChEBI" id="CHEBI:29105"/>
        <label>2</label>
    </ligand>
</feature>
<evidence type="ECO:0000256" key="5">
    <source>
        <dbReference type="ARBA" id="ARBA00022535"/>
    </source>
</evidence>
<keyword evidence="11 21" id="KW-0472">Membrane</keyword>
<evidence type="ECO:0000256" key="6">
    <source>
        <dbReference type="ARBA" id="ARBA00022597"/>
    </source>
</evidence>
<dbReference type="GO" id="GO:0005789">
    <property type="term" value="C:endoplasmic reticulum membrane"/>
    <property type="evidence" value="ECO:0007669"/>
    <property type="project" value="TreeGrafter"/>
</dbReference>
<dbReference type="PANTHER" id="PTHR43184">
    <property type="entry name" value="MAJOR FACILITATOR SUPERFAMILY TRANSPORTER 16, ISOFORM B"/>
    <property type="match status" value="1"/>
</dbReference>
<dbReference type="STRING" id="84645.A0A498NMX3"/>
<dbReference type="PROSITE" id="PS00126">
    <property type="entry name" value="PDEASE_I_1"/>
    <property type="match status" value="1"/>
</dbReference>
<keyword evidence="8 18" id="KW-0479">Metal-binding</keyword>
<evidence type="ECO:0000259" key="22">
    <source>
        <dbReference type="PROSITE" id="PS50835"/>
    </source>
</evidence>
<feature type="transmembrane region" description="Helical" evidence="21">
    <location>
        <begin position="1125"/>
        <end position="1146"/>
    </location>
</feature>
<dbReference type="GO" id="GO:0046872">
    <property type="term" value="F:metal ion binding"/>
    <property type="evidence" value="ECO:0007669"/>
    <property type="project" value="UniProtKB-KW"/>
</dbReference>
<dbReference type="InterPro" id="IPR036259">
    <property type="entry name" value="MFS_trans_sf"/>
</dbReference>
<feature type="binding site" evidence="17">
    <location>
        <position position="1769"/>
    </location>
    <ligand>
        <name>AMP</name>
        <dbReference type="ChEBI" id="CHEBI:456215"/>
    </ligand>
</feature>
<dbReference type="FunFam" id="1.10.1300.10:FF:000006">
    <property type="entry name" value="Phosphodiesterase 9A"/>
    <property type="match status" value="1"/>
</dbReference>
<dbReference type="Pfam" id="PF07686">
    <property type="entry name" value="V-set"/>
    <property type="match status" value="1"/>
</dbReference>
<keyword evidence="27" id="KW-1267">Proteomics identification</keyword>
<evidence type="ECO:0000256" key="21">
    <source>
        <dbReference type="SAM" id="Phobius"/>
    </source>
</evidence>
<dbReference type="Pfam" id="PF14941">
    <property type="entry name" value="OAF_N"/>
    <property type="match status" value="1"/>
</dbReference>
<dbReference type="InterPro" id="IPR013106">
    <property type="entry name" value="Ig_V-set"/>
</dbReference>
<dbReference type="InterPro" id="IPR053897">
    <property type="entry name" value="Oaf_C"/>
</dbReference>
<evidence type="ECO:0000313" key="26">
    <source>
        <dbReference type="Proteomes" id="UP000290572"/>
    </source>
</evidence>
<dbReference type="PRINTS" id="PR00387">
    <property type="entry name" value="PDIESTERASE1"/>
</dbReference>
<dbReference type="Proteomes" id="UP000290572">
    <property type="component" value="Unassembled WGS sequence"/>
</dbReference>
<dbReference type="InterPro" id="IPR011701">
    <property type="entry name" value="MFS"/>
</dbReference>
<feature type="binding site" evidence="17">
    <location>
        <begin position="1568"/>
        <end position="1572"/>
    </location>
    <ligand>
        <name>AMP</name>
        <dbReference type="ChEBI" id="CHEBI:456215"/>
    </ligand>
</feature>
<dbReference type="InterPro" id="IPR036179">
    <property type="entry name" value="Ig-like_dom_sf"/>
</dbReference>
<evidence type="ECO:0000256" key="12">
    <source>
        <dbReference type="ARBA" id="ARBA00034251"/>
    </source>
</evidence>
<feature type="binding site" evidence="17">
    <location>
        <position position="1609"/>
    </location>
    <ligand>
        <name>AMP</name>
        <dbReference type="ChEBI" id="CHEBI:456215"/>
    </ligand>
</feature>
<gene>
    <name evidence="25" type="ORF">ROHU_036065</name>
</gene>
<dbReference type="InterPro" id="IPR003599">
    <property type="entry name" value="Ig_sub"/>
</dbReference>
<evidence type="ECO:0000313" key="25">
    <source>
        <dbReference type="EMBL" id="RXN33116.1"/>
    </source>
</evidence>
<feature type="active site" description="Proton donor" evidence="16">
    <location>
        <position position="1568"/>
    </location>
</feature>
<evidence type="ECO:0000256" key="16">
    <source>
        <dbReference type="PIRSR" id="PIRSR623088-1"/>
    </source>
</evidence>
<evidence type="ECO:0000256" key="8">
    <source>
        <dbReference type="ARBA" id="ARBA00022723"/>
    </source>
</evidence>
<dbReference type="PANTHER" id="PTHR43184:SF9">
    <property type="entry name" value="GLUCOSE-6-PHOSPHATE EXCHANGER SLC37A2"/>
    <property type="match status" value="1"/>
</dbReference>
<comment type="subcellular location">
    <subcellularLocation>
        <location evidence="2">Endomembrane system</location>
        <topology evidence="2">Multi-pass membrane protein</topology>
    </subcellularLocation>
</comment>
<dbReference type="Pfam" id="PF00233">
    <property type="entry name" value="PDEase_I"/>
    <property type="match status" value="1"/>
</dbReference>
<feature type="transmembrane region" description="Helical" evidence="21">
    <location>
        <begin position="855"/>
        <end position="873"/>
    </location>
</feature>
<protein>
    <recommendedName>
        <fullName evidence="19">Phosphodiesterase</fullName>
        <ecNumber evidence="19">3.1.4.-</ecNumber>
    </recommendedName>
</protein>
<dbReference type="InterPro" id="IPR023088">
    <property type="entry name" value="PDEase"/>
</dbReference>
<feature type="binding site" evidence="18">
    <location>
        <position position="1718"/>
    </location>
    <ligand>
        <name>Zn(2+)</name>
        <dbReference type="ChEBI" id="CHEBI:29105"/>
        <label>1</label>
    </ligand>
</feature>
<comment type="function">
    <text evidence="14">Specifically hydrolyzes the second messenger cGMP, which is a key regulator of many important physiological processes. Highly specific: compared to other members of the cyclic nucleotide phosphodiesterase family, has the highest affinity and selectivity for cGMP. Specifically regulates natriuretic-peptide-dependent cGMP signaling in heart, acting as a regulator of cardiac hypertrophy in myocytes and muscle. Does not regulate nitric oxide-dependent cGMP in heart. Additional experiments are required to confirm whether its ability to hydrolyze natriuretic-peptide-dependent cGMP is specific to heart or is a general feature of the protein. In brain, involved in cognitive function, such as learning and long-term memory.</text>
</comment>
<feature type="binding site" evidence="18">
    <location>
        <position position="1608"/>
    </location>
    <ligand>
        <name>Zn(2+)</name>
        <dbReference type="ChEBI" id="CHEBI:29105"/>
        <label>1</label>
    </ligand>
</feature>
<feature type="domain" description="Ig-like" evidence="22">
    <location>
        <begin position="314"/>
        <end position="400"/>
    </location>
</feature>
<dbReference type="SUPFAM" id="SSF109604">
    <property type="entry name" value="HD-domain/PDEase-like"/>
    <property type="match status" value="1"/>
</dbReference>
<dbReference type="Pfam" id="PF13927">
    <property type="entry name" value="Ig_3"/>
    <property type="match status" value="1"/>
</dbReference>
<feature type="compositionally biased region" description="Basic and acidic residues" evidence="20">
    <location>
        <begin position="572"/>
        <end position="587"/>
    </location>
</feature>
<evidence type="ECO:0000256" key="14">
    <source>
        <dbReference type="ARBA" id="ARBA00058791"/>
    </source>
</evidence>
<feature type="binding site" evidence="18">
    <location>
        <position position="1572"/>
    </location>
    <ligand>
        <name>Zn(2+)</name>
        <dbReference type="ChEBI" id="CHEBI:29105"/>
        <label>1</label>
    </ligand>
</feature>
<reference evidence="25 26" key="1">
    <citation type="submission" date="2018-03" db="EMBL/GenBank/DDBJ databases">
        <title>Draft genome sequence of Rohu Carp (Labeo rohita).</title>
        <authorList>
            <person name="Das P."/>
            <person name="Kushwaha B."/>
            <person name="Joshi C.G."/>
            <person name="Kumar D."/>
            <person name="Nagpure N.S."/>
            <person name="Sahoo L."/>
            <person name="Das S.P."/>
            <person name="Bit A."/>
            <person name="Patnaik S."/>
            <person name="Meher P.K."/>
            <person name="Jayasankar P."/>
            <person name="Koringa P.G."/>
            <person name="Patel N.V."/>
            <person name="Hinsu A.T."/>
            <person name="Kumar R."/>
            <person name="Pandey M."/>
            <person name="Agarwal S."/>
            <person name="Srivastava S."/>
            <person name="Singh M."/>
            <person name="Iquebal M.A."/>
            <person name="Jaiswal S."/>
            <person name="Angadi U.B."/>
            <person name="Kumar N."/>
            <person name="Raza M."/>
            <person name="Shah T.M."/>
            <person name="Rai A."/>
            <person name="Jena J.K."/>
        </authorList>
    </citation>
    <scope>NUCLEOTIDE SEQUENCE [LARGE SCALE GENOMIC DNA]</scope>
    <source>
        <strain evidence="25">DASCIFA01</strain>
        <tissue evidence="25">Testis</tissue>
    </source>
</reference>
<evidence type="ECO:0000256" key="4">
    <source>
        <dbReference type="ARBA" id="ARBA00022448"/>
    </source>
</evidence>
<evidence type="ECO:0000256" key="17">
    <source>
        <dbReference type="PIRSR" id="PIRSR623088-2"/>
    </source>
</evidence>
<feature type="transmembrane region" description="Helical" evidence="21">
    <location>
        <begin position="1017"/>
        <end position="1036"/>
    </location>
</feature>
<keyword evidence="7 21" id="KW-0812">Transmembrane</keyword>
<dbReference type="CDD" id="cd00077">
    <property type="entry name" value="HDc"/>
    <property type="match status" value="1"/>
</dbReference>
<evidence type="ECO:0000256" key="7">
    <source>
        <dbReference type="ARBA" id="ARBA00022692"/>
    </source>
</evidence>